<feature type="domain" description="PBP" evidence="4">
    <location>
        <begin position="50"/>
        <end position="304"/>
    </location>
</feature>
<dbReference type="PANTHER" id="PTHR30570">
    <property type="entry name" value="PERIPLASMIC PHOSPHATE BINDING COMPONENT OF PHOSPHATE ABC TRANSPORTER"/>
    <property type="match status" value="1"/>
</dbReference>
<dbReference type="EMBL" id="AOLS01000124">
    <property type="protein sequence ID" value="EMA09676.1"/>
    <property type="molecule type" value="Genomic_DNA"/>
</dbReference>
<dbReference type="NCBIfam" id="TIGR02136">
    <property type="entry name" value="ptsS_2"/>
    <property type="match status" value="1"/>
</dbReference>
<organism evidence="5 6">
    <name type="scientific">Haloarcula marismortui ATCC 33799</name>
    <dbReference type="NCBI Taxonomy" id="662475"/>
    <lineage>
        <taxon>Archaea</taxon>
        <taxon>Methanobacteriati</taxon>
        <taxon>Methanobacteriota</taxon>
        <taxon>Stenosarchaea group</taxon>
        <taxon>Halobacteria</taxon>
        <taxon>Halobacteriales</taxon>
        <taxon>Haloarculaceae</taxon>
        <taxon>Haloarcula</taxon>
    </lineage>
</organism>
<keyword evidence="2" id="KW-0732">Signal</keyword>
<keyword evidence="6" id="KW-1185">Reference proteome</keyword>
<dbReference type="AlphaFoldDB" id="M0JKZ1"/>
<dbReference type="Proteomes" id="UP000011687">
    <property type="component" value="Unassembled WGS sequence"/>
</dbReference>
<dbReference type="Gene3D" id="3.40.190.10">
    <property type="entry name" value="Periplasmic binding protein-like II"/>
    <property type="match status" value="2"/>
</dbReference>
<evidence type="ECO:0000259" key="4">
    <source>
        <dbReference type="Pfam" id="PF12849"/>
    </source>
</evidence>
<proteinExistence type="predicted"/>
<protein>
    <submittedName>
        <fullName evidence="5">Phosphate ABC transporter phosphate-binding protein</fullName>
    </submittedName>
</protein>
<comment type="caution">
    <text evidence="5">The sequence shown here is derived from an EMBL/GenBank/DDBJ whole genome shotgun (WGS) entry which is preliminary data.</text>
</comment>
<dbReference type="PATRIC" id="fig|662475.6.peg.4208"/>
<dbReference type="InterPro" id="IPR050811">
    <property type="entry name" value="Phosphate_ABC_transporter"/>
</dbReference>
<reference evidence="5 6" key="1">
    <citation type="journal article" date="2014" name="PLoS Genet.">
        <title>Phylogenetically driven sequencing of extremely halophilic archaea reveals strategies for static and dynamic osmo-response.</title>
        <authorList>
            <person name="Becker E.A."/>
            <person name="Seitzer P.M."/>
            <person name="Tritt A."/>
            <person name="Larsen D."/>
            <person name="Krusor M."/>
            <person name="Yao A.I."/>
            <person name="Wu D."/>
            <person name="Madern D."/>
            <person name="Eisen J.A."/>
            <person name="Darling A.E."/>
            <person name="Facciotti M.T."/>
        </authorList>
    </citation>
    <scope>NUCLEOTIDE SEQUENCE [LARGE SCALE GENOMIC DNA]</scope>
    <source>
        <strain evidence="5 6">ATCC 33799</strain>
    </source>
</reference>
<sequence>MMTDSPSGGISRRRFLTSSGAIGTLALAGCVQNTNSGDGSGSDGSGSDGSGSDGLSGQVIIKGSSTVFPISDAMAEEFMAEHGNVNVTVDSTGSGGGFENWFCPGDSDINGASRPITDAEIEQCSGNNVEPVEFEIAGDALTVAVNNDADWVDCLTFDELRQIWSDESDVTNWSDVRDEWPDMEIERYGPASTSGTFDYFNENVVGEDTKHTTEYQPTEEDETIVQGIRDNEGGIGYFGFAYYNSNSEAVKAVEVKAEEDGECTAPSLANAKDGSYPLARPLFIYASESSLQNEAVYEFIRFYLEQAETDIVQEIGYVPSSAEQRDENLEKLDEVAG</sequence>
<dbReference type="Pfam" id="PF12849">
    <property type="entry name" value="PBP_like_2"/>
    <property type="match status" value="1"/>
</dbReference>
<name>M0JKZ1_9EURY</name>
<dbReference type="PANTHER" id="PTHR30570:SF1">
    <property type="entry name" value="PHOSPHATE-BINDING PROTEIN PSTS"/>
    <property type="match status" value="1"/>
</dbReference>
<dbReference type="CDD" id="cd13654">
    <property type="entry name" value="PBP2_phosphate_like_2"/>
    <property type="match status" value="1"/>
</dbReference>
<evidence type="ECO:0000256" key="3">
    <source>
        <dbReference type="SAM" id="MobiDB-lite"/>
    </source>
</evidence>
<dbReference type="InterPro" id="IPR011862">
    <property type="entry name" value="Phos-bd"/>
</dbReference>
<dbReference type="PROSITE" id="PS51318">
    <property type="entry name" value="TAT"/>
    <property type="match status" value="1"/>
</dbReference>
<evidence type="ECO:0000313" key="6">
    <source>
        <dbReference type="Proteomes" id="UP000011687"/>
    </source>
</evidence>
<feature type="region of interest" description="Disordered" evidence="3">
    <location>
        <begin position="36"/>
        <end position="56"/>
    </location>
</feature>
<evidence type="ECO:0000256" key="1">
    <source>
        <dbReference type="ARBA" id="ARBA00022448"/>
    </source>
</evidence>
<accession>M0JKZ1</accession>
<keyword evidence="1" id="KW-0813">Transport</keyword>
<feature type="compositionally biased region" description="Gly residues" evidence="3">
    <location>
        <begin position="38"/>
        <end position="54"/>
    </location>
</feature>
<dbReference type="InterPro" id="IPR024370">
    <property type="entry name" value="PBP_domain"/>
</dbReference>
<evidence type="ECO:0000256" key="2">
    <source>
        <dbReference type="ARBA" id="ARBA00022729"/>
    </source>
</evidence>
<dbReference type="GO" id="GO:0042301">
    <property type="term" value="F:phosphate ion binding"/>
    <property type="evidence" value="ECO:0007669"/>
    <property type="project" value="InterPro"/>
</dbReference>
<dbReference type="SUPFAM" id="SSF53850">
    <property type="entry name" value="Periplasmic binding protein-like II"/>
    <property type="match status" value="1"/>
</dbReference>
<gene>
    <name evidence="5" type="ORF">C435_21500</name>
</gene>
<evidence type="ECO:0000313" key="5">
    <source>
        <dbReference type="EMBL" id="EMA09676.1"/>
    </source>
</evidence>
<dbReference type="InterPro" id="IPR006311">
    <property type="entry name" value="TAT_signal"/>
</dbReference>